<evidence type="ECO:0000313" key="4">
    <source>
        <dbReference type="Proteomes" id="UP001327560"/>
    </source>
</evidence>
<evidence type="ECO:0000256" key="2">
    <source>
        <dbReference type="SAM" id="SignalP"/>
    </source>
</evidence>
<gene>
    <name evidence="3" type="ORF">Cni_G00911</name>
</gene>
<dbReference type="SUPFAM" id="SSF53187">
    <property type="entry name" value="Zn-dependent exopeptidases"/>
    <property type="match status" value="1"/>
</dbReference>
<name>A0AAQ3PXG0_9LILI</name>
<reference evidence="3 4" key="1">
    <citation type="submission" date="2023-10" db="EMBL/GenBank/DDBJ databases">
        <title>Chromosome-scale genome assembly provides insights into flower coloration mechanisms of Canna indica.</title>
        <authorList>
            <person name="Li C."/>
        </authorList>
    </citation>
    <scope>NUCLEOTIDE SEQUENCE [LARGE SCALE GENOMIC DNA]</scope>
    <source>
        <tissue evidence="3">Flower</tissue>
    </source>
</reference>
<sequence>MSHLSLLVYALFVLVSFHANRRVTADFTPQEEEQIERFQLYLRIRTAHPDPDYAAAAAFLLAEARSIGLRAVALKFVPGKPVILLSWPGSDTSLPSILLNSHIDSVPAEPSRWLHPPFAAVRDAAGRIFARGAQDDKCIAVQYLEALRKLKDSGFTPLRSIHVSLVPDEEIGGADGAAKFSASEQFVELNVGFCSGRGASIAHRRV</sequence>
<keyword evidence="2" id="KW-0732">Signal</keyword>
<keyword evidence="1" id="KW-0378">Hydrolase</keyword>
<dbReference type="InterPro" id="IPR002933">
    <property type="entry name" value="Peptidase_M20"/>
</dbReference>
<dbReference type="InterPro" id="IPR052083">
    <property type="entry name" value="Aminoacylase-1_M20A"/>
</dbReference>
<dbReference type="PANTHER" id="PTHR45892">
    <property type="entry name" value="AMINOACYLASE-1"/>
    <property type="match status" value="1"/>
</dbReference>
<dbReference type="Pfam" id="PF01546">
    <property type="entry name" value="Peptidase_M20"/>
    <property type="match status" value="1"/>
</dbReference>
<dbReference type="Proteomes" id="UP001327560">
    <property type="component" value="Chromosome 1"/>
</dbReference>
<feature type="chain" id="PRO_5042887847" evidence="2">
    <location>
        <begin position="26"/>
        <end position="206"/>
    </location>
</feature>
<dbReference type="InterPro" id="IPR001261">
    <property type="entry name" value="ArgE/DapE_CS"/>
</dbReference>
<organism evidence="3 4">
    <name type="scientific">Canna indica</name>
    <name type="common">Indian-shot</name>
    <dbReference type="NCBI Taxonomy" id="4628"/>
    <lineage>
        <taxon>Eukaryota</taxon>
        <taxon>Viridiplantae</taxon>
        <taxon>Streptophyta</taxon>
        <taxon>Embryophyta</taxon>
        <taxon>Tracheophyta</taxon>
        <taxon>Spermatophyta</taxon>
        <taxon>Magnoliopsida</taxon>
        <taxon>Liliopsida</taxon>
        <taxon>Zingiberales</taxon>
        <taxon>Cannaceae</taxon>
        <taxon>Canna</taxon>
    </lineage>
</organism>
<evidence type="ECO:0000313" key="3">
    <source>
        <dbReference type="EMBL" id="WOK92220.1"/>
    </source>
</evidence>
<proteinExistence type="predicted"/>
<feature type="signal peptide" evidence="2">
    <location>
        <begin position="1"/>
        <end position="25"/>
    </location>
</feature>
<evidence type="ECO:0000256" key="1">
    <source>
        <dbReference type="ARBA" id="ARBA00022801"/>
    </source>
</evidence>
<keyword evidence="4" id="KW-1185">Reference proteome</keyword>
<protein>
    <submittedName>
        <fullName evidence="3">Uncharacterized protein</fullName>
    </submittedName>
</protein>
<dbReference type="Gene3D" id="3.40.630.10">
    <property type="entry name" value="Zn peptidases"/>
    <property type="match status" value="1"/>
</dbReference>
<dbReference type="PROSITE" id="PS00759">
    <property type="entry name" value="ARGE_DAPE_CPG2_2"/>
    <property type="match status" value="1"/>
</dbReference>
<dbReference type="GO" id="GO:0004046">
    <property type="term" value="F:aminoacylase activity"/>
    <property type="evidence" value="ECO:0007669"/>
    <property type="project" value="TreeGrafter"/>
</dbReference>
<accession>A0AAQ3PXG0</accession>
<dbReference type="PANTHER" id="PTHR45892:SF3">
    <property type="entry name" value="PUTATIVE-RELATED"/>
    <property type="match status" value="1"/>
</dbReference>
<dbReference type="AlphaFoldDB" id="A0AAQ3PXG0"/>
<dbReference type="EMBL" id="CP136890">
    <property type="protein sequence ID" value="WOK92220.1"/>
    <property type="molecule type" value="Genomic_DNA"/>
</dbReference>